<protein>
    <submittedName>
        <fullName evidence="2">C4-dicarboxylate ABC transporter substrate-binding protein</fullName>
    </submittedName>
</protein>
<dbReference type="Pfam" id="PF16868">
    <property type="entry name" value="NMT1_3"/>
    <property type="match status" value="1"/>
</dbReference>
<dbReference type="PANTHER" id="PTHR42941">
    <property type="entry name" value="SLL1037 PROTEIN"/>
    <property type="match status" value="1"/>
</dbReference>
<evidence type="ECO:0000313" key="2">
    <source>
        <dbReference type="EMBL" id="PIE31961.1"/>
    </source>
</evidence>
<dbReference type="PANTHER" id="PTHR42941:SF1">
    <property type="entry name" value="SLL1037 PROTEIN"/>
    <property type="match status" value="1"/>
</dbReference>
<proteinExistence type="predicted"/>
<comment type="caution">
    <text evidence="2">The sequence shown here is derived from an EMBL/GenBank/DDBJ whole genome shotgun (WGS) entry which is preliminary data.</text>
</comment>
<name>A0A2G6K8H0_9BACT</name>
<evidence type="ECO:0000313" key="3">
    <source>
        <dbReference type="Proteomes" id="UP000230821"/>
    </source>
</evidence>
<reference evidence="2 3" key="1">
    <citation type="submission" date="2017-10" db="EMBL/GenBank/DDBJ databases">
        <title>Novel microbial diversity and functional potential in the marine mammal oral microbiome.</title>
        <authorList>
            <person name="Dudek N.K."/>
            <person name="Sun C.L."/>
            <person name="Burstein D."/>
            <person name="Kantor R.S."/>
            <person name="Aliaga Goltsman D.S."/>
            <person name="Bik E.M."/>
            <person name="Thomas B.C."/>
            <person name="Banfield J.F."/>
            <person name="Relman D.A."/>
        </authorList>
    </citation>
    <scope>NUCLEOTIDE SEQUENCE [LARGE SCALE GENOMIC DNA]</scope>
    <source>
        <strain evidence="2">DOLJORAL78_47_16</strain>
    </source>
</reference>
<organism evidence="2 3">
    <name type="scientific">candidate division KSB3 bacterium</name>
    <dbReference type="NCBI Taxonomy" id="2044937"/>
    <lineage>
        <taxon>Bacteria</taxon>
        <taxon>candidate division KSB3</taxon>
    </lineage>
</organism>
<evidence type="ECO:0000256" key="1">
    <source>
        <dbReference type="SAM" id="SignalP"/>
    </source>
</evidence>
<dbReference type="Proteomes" id="UP000230821">
    <property type="component" value="Unassembled WGS sequence"/>
</dbReference>
<dbReference type="Gene3D" id="3.40.190.10">
    <property type="entry name" value="Periplasmic binding protein-like II"/>
    <property type="match status" value="2"/>
</dbReference>
<feature type="chain" id="PRO_5013687464" evidence="1">
    <location>
        <begin position="19"/>
        <end position="329"/>
    </location>
</feature>
<sequence>MKKSSAVLLAGLSVLAMAAVDMVQPTVASAATKFATIGTGGVTGVYYPTGGAIGKIVNKKRKEYGIRVTVESTGGSVFNVNAVMAGDLEFGIVQSDRQYQAIKGLAEWEGKPQEKLRAICSIHPESITLVAAEESGITSIEDLKGKVVNIGNSGSGQSQNAIDALTAFGIDYENDLKVESLKAAEAPKMLQDGRIDAFFYTVGHPSGAFKEVTSGRRKVNFVPIEGSELDALLAEYPYYVKSVIEIANYPQAVNDTDVPSFGVKATLVTSADVPEDVVYAVTKELFDNLEEFKELHPAYSVLTKENMLEGLSAPIHPGAMKYYKEAGMM</sequence>
<dbReference type="CDD" id="cd13568">
    <property type="entry name" value="PBP2_TAXI_TRAP_like_3"/>
    <property type="match status" value="1"/>
</dbReference>
<dbReference type="SUPFAM" id="SSF53850">
    <property type="entry name" value="Periplasmic binding protein-like II"/>
    <property type="match status" value="1"/>
</dbReference>
<dbReference type="NCBIfam" id="TIGR02122">
    <property type="entry name" value="TRAP_TAXI"/>
    <property type="match status" value="1"/>
</dbReference>
<dbReference type="AlphaFoldDB" id="A0A2G6K8H0"/>
<gene>
    <name evidence="2" type="ORF">CSA56_16820</name>
</gene>
<feature type="signal peptide" evidence="1">
    <location>
        <begin position="1"/>
        <end position="18"/>
    </location>
</feature>
<dbReference type="EMBL" id="PDSK01000122">
    <property type="protein sequence ID" value="PIE31961.1"/>
    <property type="molecule type" value="Genomic_DNA"/>
</dbReference>
<keyword evidence="1" id="KW-0732">Signal</keyword>
<accession>A0A2G6K8H0</accession>
<dbReference type="InterPro" id="IPR011852">
    <property type="entry name" value="TRAP_TAXI"/>
</dbReference>